<evidence type="ECO:0000313" key="3">
    <source>
        <dbReference type="Proteomes" id="UP000245412"/>
    </source>
</evidence>
<organism evidence="2 3">
    <name type="scientific">Murimonas intestini</name>
    <dbReference type="NCBI Taxonomy" id="1337051"/>
    <lineage>
        <taxon>Bacteria</taxon>
        <taxon>Bacillati</taxon>
        <taxon>Bacillota</taxon>
        <taxon>Clostridia</taxon>
        <taxon>Lachnospirales</taxon>
        <taxon>Lachnospiraceae</taxon>
        <taxon>Murimonas</taxon>
    </lineage>
</organism>
<proteinExistence type="predicted"/>
<dbReference type="InterPro" id="IPR032466">
    <property type="entry name" value="Metal_Hydrolase"/>
</dbReference>
<dbReference type="InterPro" id="IPR051781">
    <property type="entry name" value="Metallo-dep_Hydrolase"/>
</dbReference>
<dbReference type="SUPFAM" id="SSF51556">
    <property type="entry name" value="Metallo-dependent hydrolases"/>
    <property type="match status" value="1"/>
</dbReference>
<dbReference type="InterPro" id="IPR011059">
    <property type="entry name" value="Metal-dep_hydrolase_composite"/>
</dbReference>
<dbReference type="PANTHER" id="PTHR43135">
    <property type="entry name" value="ALPHA-D-RIBOSE 1-METHYLPHOSPHONATE 5-TRIPHOSPHATE DIPHOSPHATASE"/>
    <property type="match status" value="1"/>
</dbReference>
<dbReference type="Proteomes" id="UP000245412">
    <property type="component" value="Unassembled WGS sequence"/>
</dbReference>
<protein>
    <submittedName>
        <fullName evidence="2">Imidazolonepropionase-like amidohydrolase</fullName>
    </submittedName>
</protein>
<evidence type="ECO:0000259" key="1">
    <source>
        <dbReference type="Pfam" id="PF07969"/>
    </source>
</evidence>
<keyword evidence="3" id="KW-1185">Reference proteome</keyword>
<dbReference type="InterPro" id="IPR013108">
    <property type="entry name" value="Amidohydro_3"/>
</dbReference>
<dbReference type="SUPFAM" id="SSF51338">
    <property type="entry name" value="Composite domain of metallo-dependent hydrolases"/>
    <property type="match status" value="1"/>
</dbReference>
<dbReference type="GO" id="GO:0016810">
    <property type="term" value="F:hydrolase activity, acting on carbon-nitrogen (but not peptide) bonds"/>
    <property type="evidence" value="ECO:0007669"/>
    <property type="project" value="InterPro"/>
</dbReference>
<dbReference type="PANTHER" id="PTHR43135:SF3">
    <property type="entry name" value="ALPHA-D-RIBOSE 1-METHYLPHOSPHONATE 5-TRIPHOSPHATE DIPHOSPHATASE"/>
    <property type="match status" value="1"/>
</dbReference>
<sequence length="407" mass="43481">MGLIMKKENKLKENTLNNKNDVLADSGKITAVKAGMIFPVTAPPIPSGVMLIRDGKIMALGEGIPIPEGAAVLDYSNAYLYPGFIDAGSHLGVNKEPYNYFEDVLDGTDASSPFAAGLHSADAFDAFSPAISRARSAGITTCYIAAGHGNIIDGQGICAKLRNSATGSNMLLPGTEQVNITLGDLPVRSYAHKNQAPMTRMAVYQMLRDKFREASKNPDDESLTPIRLLLEKKLRARIYCSAAQDVERAVLLGEEFDLDFVIDGAHEAWKLPGFLKEHHMPVVLNGAPFGPVLTQVAGWYDFSLDNAAVLADSGCPLSLTADESASTALLPYMAGFLISRGLSALKALEAITIRPAEVLGLQERTGSLEAGKDADFTVYSGDALVSTSRCLGTYIEGQNVFTPHPGI</sequence>
<evidence type="ECO:0000313" key="2">
    <source>
        <dbReference type="EMBL" id="PWJ76719.1"/>
    </source>
</evidence>
<dbReference type="AlphaFoldDB" id="A0AB73T612"/>
<accession>A0AB73T612</accession>
<dbReference type="EMBL" id="QGGY01000004">
    <property type="protein sequence ID" value="PWJ76719.1"/>
    <property type="molecule type" value="Genomic_DNA"/>
</dbReference>
<reference evidence="2 3" key="1">
    <citation type="submission" date="2018-05" db="EMBL/GenBank/DDBJ databases">
        <authorList>
            <person name="Goeker M."/>
            <person name="Huntemann M."/>
            <person name="Clum A."/>
            <person name="Pillay M."/>
            <person name="Palaniappan K."/>
            <person name="Varghese N."/>
            <person name="Mikhailova N."/>
            <person name="Stamatis D."/>
            <person name="Reddy T."/>
            <person name="Daum C."/>
            <person name="Shapiro N."/>
            <person name="Ivanova N."/>
            <person name="Kyrpides N."/>
            <person name="Woyke T."/>
        </authorList>
    </citation>
    <scope>NUCLEOTIDE SEQUENCE [LARGE SCALE GENOMIC DNA]</scope>
    <source>
        <strain evidence="2 3">DSM 26524</strain>
    </source>
</reference>
<dbReference type="Pfam" id="PF07969">
    <property type="entry name" value="Amidohydro_3"/>
    <property type="match status" value="1"/>
</dbReference>
<gene>
    <name evidence="2" type="ORF">C7383_104165</name>
</gene>
<feature type="domain" description="Amidohydrolase 3" evidence="1">
    <location>
        <begin position="336"/>
        <end position="401"/>
    </location>
</feature>
<comment type="caution">
    <text evidence="2">The sequence shown here is derived from an EMBL/GenBank/DDBJ whole genome shotgun (WGS) entry which is preliminary data.</text>
</comment>
<dbReference type="Gene3D" id="3.20.20.140">
    <property type="entry name" value="Metal-dependent hydrolases"/>
    <property type="match status" value="1"/>
</dbReference>
<name>A0AB73T612_9FIRM</name>